<keyword evidence="2" id="KW-1185">Reference proteome</keyword>
<dbReference type="PANTHER" id="PTHR35802:SF1">
    <property type="entry name" value="PROTEASE SYNTHASE AND SPORULATION PROTEIN PAI 2"/>
    <property type="match status" value="1"/>
</dbReference>
<dbReference type="SUPFAM" id="SSF50475">
    <property type="entry name" value="FMN-binding split barrel"/>
    <property type="match status" value="1"/>
</dbReference>
<dbReference type="RefSeq" id="WP_149606602.1">
    <property type="nucleotide sequence ID" value="NZ_SEUJ01000076.1"/>
</dbReference>
<accession>A0ABQ6REN7</accession>
<evidence type="ECO:0000313" key="2">
    <source>
        <dbReference type="Proteomes" id="UP000322915"/>
    </source>
</evidence>
<dbReference type="EMBL" id="SEUJ01000076">
    <property type="protein sequence ID" value="KAA1151508.1"/>
    <property type="molecule type" value="Genomic_DNA"/>
</dbReference>
<dbReference type="PANTHER" id="PTHR35802">
    <property type="entry name" value="PROTEASE SYNTHASE AND SPORULATION PROTEIN PAI 2"/>
    <property type="match status" value="1"/>
</dbReference>
<protein>
    <submittedName>
        <fullName evidence="1">FMN-binding negative transcriptional regulator</fullName>
    </submittedName>
</protein>
<gene>
    <name evidence="1" type="ORF">EU509_16610</name>
</gene>
<sequence>MYPPTHFQEHNVERLQALVKQFPLATILMPCSQSGLNNICQVPVLYELSRNVFIAHVAKHNPLTQCDKQSVKLLFSGDNCYLSPSYSNNKTLPSWLYSSVQVTAKVDIIKSDIEKEKIMRQLTSYFEQGFTPMWSIDEVPKNHREAMYQQLSFITFTPINWQGNFKLNQNKPIDVRAAIKNSLARENKGSIAALFN</sequence>
<dbReference type="Pfam" id="PF04299">
    <property type="entry name" value="FMN_bind_2"/>
    <property type="match status" value="1"/>
</dbReference>
<dbReference type="InterPro" id="IPR012349">
    <property type="entry name" value="Split_barrel_FMN-bd"/>
</dbReference>
<comment type="caution">
    <text evidence="1">The sequence shown here is derived from an EMBL/GenBank/DDBJ whole genome shotgun (WGS) entry which is preliminary data.</text>
</comment>
<dbReference type="Proteomes" id="UP000322915">
    <property type="component" value="Unassembled WGS sequence"/>
</dbReference>
<dbReference type="InterPro" id="IPR007396">
    <property type="entry name" value="TR_PAI2-type"/>
</dbReference>
<dbReference type="Gene3D" id="2.30.110.10">
    <property type="entry name" value="Electron Transport, Fmn-binding Protein, Chain A"/>
    <property type="match status" value="1"/>
</dbReference>
<organism evidence="1 2">
    <name type="scientific">Pseudoalteromonas fuliginea</name>
    <dbReference type="NCBI Taxonomy" id="1872678"/>
    <lineage>
        <taxon>Bacteria</taxon>
        <taxon>Pseudomonadati</taxon>
        <taxon>Pseudomonadota</taxon>
        <taxon>Gammaproteobacteria</taxon>
        <taxon>Alteromonadales</taxon>
        <taxon>Pseudoalteromonadaceae</taxon>
        <taxon>Pseudoalteromonas</taxon>
    </lineage>
</organism>
<evidence type="ECO:0000313" key="1">
    <source>
        <dbReference type="EMBL" id="KAA1151508.1"/>
    </source>
</evidence>
<name>A0ABQ6REN7_9GAMM</name>
<reference evidence="1 2" key="1">
    <citation type="submission" date="2019-01" db="EMBL/GenBank/DDBJ databases">
        <title>Genome sequences of marine Pseudoalteromonas species.</title>
        <authorList>
            <person name="Boraston A.B."/>
            <person name="Hehemann J.-H."/>
            <person name="Vickers C.J."/>
            <person name="Salama-Alber O."/>
            <person name="Abe K."/>
            <person name="Hettle A.J."/>
        </authorList>
    </citation>
    <scope>NUCLEOTIDE SEQUENCE [LARGE SCALE GENOMIC DNA]</scope>
    <source>
        <strain evidence="1 2">PS47</strain>
    </source>
</reference>
<proteinExistence type="predicted"/>